<evidence type="ECO:0000313" key="4">
    <source>
        <dbReference type="EMBL" id="SAL23387.1"/>
    </source>
</evidence>
<sequence>MSAVADRPNPHSPHSPHSQPAGPGQAPDSTAEDSVSNEDRMNLLIVTHTVGRNDGQGRVNYEVVRAALAAGHSVTLLSTKVDETLSRHPRITVVRVPASRVPTRLLQYQVFALRAAAWIRAHRDEFDVVQVNGFIAWTGSDVNAIHFVHTGWYESGYYPFRLTGGLYAAYQLLFTRLNAWCERWAFRRARVLVPVSEKVSSELVSLGMSRDKIHVIHNGVDNVEFSPDLSQTSQRERFKLPEDPFMLLFAGDLRTARKNLDTVLRALVKCPSNVHLAVAGGVENSPYPAMAAALGVADRVHFVGMIRDMPTLMRCADAFVFPSRYEAMSLVLLEALASALPVITVHTTGGAEVVTQECGIVLDDPDDEIPLAKAISLIASDPLRAREMGQAAQALAATLSWQTMAARYLALFEDIAGTRKAARRNPRAAQETVSVKT</sequence>
<dbReference type="SUPFAM" id="SSF53756">
    <property type="entry name" value="UDP-Glycosyltransferase/glycogen phosphorylase"/>
    <property type="match status" value="1"/>
</dbReference>
<accession>A0A158FUM4</accession>
<dbReference type="Pfam" id="PF00534">
    <property type="entry name" value="Glycos_transf_1"/>
    <property type="match status" value="1"/>
</dbReference>
<feature type="region of interest" description="Disordered" evidence="1">
    <location>
        <begin position="1"/>
        <end position="36"/>
    </location>
</feature>
<organism evidence="4 5">
    <name type="scientific">Caballeronia udeis</name>
    <dbReference type="NCBI Taxonomy" id="1232866"/>
    <lineage>
        <taxon>Bacteria</taxon>
        <taxon>Pseudomonadati</taxon>
        <taxon>Pseudomonadota</taxon>
        <taxon>Betaproteobacteria</taxon>
        <taxon>Burkholderiales</taxon>
        <taxon>Burkholderiaceae</taxon>
        <taxon>Caballeronia</taxon>
    </lineage>
</organism>
<dbReference type="GO" id="GO:0016757">
    <property type="term" value="F:glycosyltransferase activity"/>
    <property type="evidence" value="ECO:0007669"/>
    <property type="project" value="InterPro"/>
</dbReference>
<feature type="domain" description="Glycosyltransferase subfamily 4-like N-terminal" evidence="3">
    <location>
        <begin position="54"/>
        <end position="221"/>
    </location>
</feature>
<name>A0A158FUM4_9BURK</name>
<dbReference type="AlphaFoldDB" id="A0A158FUM4"/>
<evidence type="ECO:0000259" key="3">
    <source>
        <dbReference type="Pfam" id="PF13439"/>
    </source>
</evidence>
<dbReference type="InterPro" id="IPR001296">
    <property type="entry name" value="Glyco_trans_1"/>
</dbReference>
<dbReference type="PANTHER" id="PTHR12526">
    <property type="entry name" value="GLYCOSYLTRANSFERASE"/>
    <property type="match status" value="1"/>
</dbReference>
<dbReference type="Gene3D" id="3.40.50.2000">
    <property type="entry name" value="Glycogen Phosphorylase B"/>
    <property type="match status" value="2"/>
</dbReference>
<evidence type="ECO:0000313" key="5">
    <source>
        <dbReference type="Proteomes" id="UP000054683"/>
    </source>
</evidence>
<dbReference type="InterPro" id="IPR028098">
    <property type="entry name" value="Glyco_trans_4-like_N"/>
</dbReference>
<evidence type="ECO:0000259" key="2">
    <source>
        <dbReference type="Pfam" id="PF00534"/>
    </source>
</evidence>
<evidence type="ECO:0000256" key="1">
    <source>
        <dbReference type="SAM" id="MobiDB-lite"/>
    </source>
</evidence>
<dbReference type="PANTHER" id="PTHR12526:SF636">
    <property type="entry name" value="BLL3647 PROTEIN"/>
    <property type="match status" value="1"/>
</dbReference>
<feature type="domain" description="Glycosyl transferase family 1" evidence="2">
    <location>
        <begin position="231"/>
        <end position="393"/>
    </location>
</feature>
<gene>
    <name evidence="4" type="ORF">AWB69_01640</name>
</gene>
<reference evidence="4 5" key="1">
    <citation type="submission" date="2016-01" db="EMBL/GenBank/DDBJ databases">
        <authorList>
            <person name="Oliw E.H."/>
        </authorList>
    </citation>
    <scope>NUCLEOTIDE SEQUENCE [LARGE SCALE GENOMIC DNA]</scope>
    <source>
        <strain evidence="4">LMG 27134</strain>
    </source>
</reference>
<dbReference type="Proteomes" id="UP000054683">
    <property type="component" value="Unassembled WGS sequence"/>
</dbReference>
<dbReference type="CDD" id="cd03801">
    <property type="entry name" value="GT4_PimA-like"/>
    <property type="match status" value="1"/>
</dbReference>
<proteinExistence type="predicted"/>
<dbReference type="Pfam" id="PF13439">
    <property type="entry name" value="Glyco_transf_4"/>
    <property type="match status" value="1"/>
</dbReference>
<dbReference type="EMBL" id="FCOK02000007">
    <property type="protein sequence ID" value="SAL23387.1"/>
    <property type="molecule type" value="Genomic_DNA"/>
</dbReference>
<protein>
    <submittedName>
        <fullName evidence="4">BceJ</fullName>
    </submittedName>
</protein>